<evidence type="ECO:0000256" key="4">
    <source>
        <dbReference type="ARBA" id="ARBA00022833"/>
    </source>
</evidence>
<dbReference type="GO" id="GO:0032259">
    <property type="term" value="P:methylation"/>
    <property type="evidence" value="ECO:0007669"/>
    <property type="project" value="UniProtKB-KW"/>
</dbReference>
<accession>A0A2V1EEL1</accession>
<dbReference type="FunFam" id="3.20.20.330:FF:000002">
    <property type="entry name" value="Homocysteine S-methyltransferase"/>
    <property type="match status" value="1"/>
</dbReference>
<dbReference type="SUPFAM" id="SSF82282">
    <property type="entry name" value="Homocysteine S-methyltransferase"/>
    <property type="match status" value="1"/>
</dbReference>
<evidence type="ECO:0000313" key="8">
    <source>
        <dbReference type="EMBL" id="PVI07735.1"/>
    </source>
</evidence>
<dbReference type="PANTHER" id="PTHR46015">
    <property type="entry name" value="ZGC:172121"/>
    <property type="match status" value="1"/>
</dbReference>
<dbReference type="OrthoDB" id="261426at2759"/>
<dbReference type="InterPro" id="IPR017226">
    <property type="entry name" value="BHMT-like"/>
</dbReference>
<evidence type="ECO:0000256" key="3">
    <source>
        <dbReference type="ARBA" id="ARBA00022723"/>
    </source>
</evidence>
<keyword evidence="2 6" id="KW-0808">Transferase</keyword>
<dbReference type="PROSITE" id="PS50970">
    <property type="entry name" value="HCY"/>
    <property type="match status" value="1"/>
</dbReference>
<feature type="domain" description="Hcy-binding" evidence="7">
    <location>
        <begin position="13"/>
        <end position="339"/>
    </location>
</feature>
<dbReference type="Proteomes" id="UP000244855">
    <property type="component" value="Unassembled WGS sequence"/>
</dbReference>
<keyword evidence="9" id="KW-1185">Reference proteome</keyword>
<keyword evidence="3 5" id="KW-0479">Metal-binding</keyword>
<protein>
    <submittedName>
        <fullName evidence="8">Homocysteine S-methyltransferase</fullName>
    </submittedName>
</protein>
<evidence type="ECO:0000313" key="9">
    <source>
        <dbReference type="Proteomes" id="UP000244855"/>
    </source>
</evidence>
<feature type="binding site" evidence="5 6">
    <location>
        <position position="325"/>
    </location>
    <ligand>
        <name>Zn(2+)</name>
        <dbReference type="ChEBI" id="CHEBI:29105"/>
    </ligand>
</feature>
<dbReference type="InterPro" id="IPR003726">
    <property type="entry name" value="HCY_dom"/>
</dbReference>
<name>A0A2V1EEL1_9PLEO</name>
<evidence type="ECO:0000256" key="1">
    <source>
        <dbReference type="ARBA" id="ARBA00022603"/>
    </source>
</evidence>
<keyword evidence="4 5" id="KW-0862">Zinc</keyword>
<feature type="binding site" evidence="5 6">
    <location>
        <position position="324"/>
    </location>
    <ligand>
        <name>Zn(2+)</name>
        <dbReference type="ChEBI" id="CHEBI:29105"/>
    </ligand>
</feature>
<dbReference type="InterPro" id="IPR051486">
    <property type="entry name" value="Hcy_S-methyltransferase"/>
</dbReference>
<dbReference type="PANTHER" id="PTHR46015:SF1">
    <property type="entry name" value="HOMOCYSTEINE S-METHYLTRANSFERASE-LIKE ISOFORM 1"/>
    <property type="match status" value="1"/>
</dbReference>
<dbReference type="STRING" id="97972.A0A2V1EEL1"/>
<dbReference type="PIRSF" id="PIRSF037505">
    <property type="entry name" value="Betaine_HMT"/>
    <property type="match status" value="1"/>
</dbReference>
<dbReference type="EMBL" id="KZ805303">
    <property type="protein sequence ID" value="PVI07735.1"/>
    <property type="molecule type" value="Genomic_DNA"/>
</dbReference>
<dbReference type="GO" id="GO:0008270">
    <property type="term" value="F:zinc ion binding"/>
    <property type="evidence" value="ECO:0007669"/>
    <property type="project" value="InterPro"/>
</dbReference>
<organism evidence="8 9">
    <name type="scientific">Periconia macrospinosa</name>
    <dbReference type="NCBI Taxonomy" id="97972"/>
    <lineage>
        <taxon>Eukaryota</taxon>
        <taxon>Fungi</taxon>
        <taxon>Dikarya</taxon>
        <taxon>Ascomycota</taxon>
        <taxon>Pezizomycotina</taxon>
        <taxon>Dothideomycetes</taxon>
        <taxon>Pleosporomycetidae</taxon>
        <taxon>Pleosporales</taxon>
        <taxon>Massarineae</taxon>
        <taxon>Periconiaceae</taxon>
        <taxon>Periconia</taxon>
    </lineage>
</organism>
<feature type="binding site" evidence="6">
    <location>
        <position position="258"/>
    </location>
    <ligand>
        <name>Zn(2+)</name>
        <dbReference type="ChEBI" id="CHEBI:29105"/>
    </ligand>
</feature>
<comment type="cofactor">
    <cofactor evidence="5">
        <name>Zn(2+)</name>
        <dbReference type="ChEBI" id="CHEBI:29105"/>
    </cofactor>
    <text evidence="5">Binds 1 zinc ion per subunit.</text>
</comment>
<evidence type="ECO:0000256" key="2">
    <source>
        <dbReference type="ARBA" id="ARBA00022679"/>
    </source>
</evidence>
<gene>
    <name evidence="8" type="ORF">DM02DRAFT_648777</name>
</gene>
<reference evidence="8 9" key="1">
    <citation type="journal article" date="2018" name="Sci. Rep.">
        <title>Comparative genomics provides insights into the lifestyle and reveals functional heterogeneity of dark septate endophytic fungi.</title>
        <authorList>
            <person name="Knapp D.G."/>
            <person name="Nemeth J.B."/>
            <person name="Barry K."/>
            <person name="Hainaut M."/>
            <person name="Henrissat B."/>
            <person name="Johnson J."/>
            <person name="Kuo A."/>
            <person name="Lim J.H.P."/>
            <person name="Lipzen A."/>
            <person name="Nolan M."/>
            <person name="Ohm R.A."/>
            <person name="Tamas L."/>
            <person name="Grigoriev I.V."/>
            <person name="Spatafora J.W."/>
            <person name="Nagy L.G."/>
            <person name="Kovacs G.M."/>
        </authorList>
    </citation>
    <scope>NUCLEOTIDE SEQUENCE [LARGE SCALE GENOMIC DNA]</scope>
    <source>
        <strain evidence="8 9">DSE2036</strain>
    </source>
</reference>
<dbReference type="GO" id="GO:0009086">
    <property type="term" value="P:methionine biosynthetic process"/>
    <property type="evidence" value="ECO:0007669"/>
    <property type="project" value="InterPro"/>
</dbReference>
<keyword evidence="1 6" id="KW-0489">Methyltransferase</keyword>
<dbReference type="GO" id="GO:0008898">
    <property type="term" value="F:S-adenosylmethionine-homocysteine S-methyltransferase activity"/>
    <property type="evidence" value="ECO:0007669"/>
    <property type="project" value="TreeGrafter"/>
</dbReference>
<dbReference type="Gene3D" id="3.20.20.330">
    <property type="entry name" value="Homocysteine-binding-like domain"/>
    <property type="match status" value="1"/>
</dbReference>
<dbReference type="NCBIfam" id="NF007020">
    <property type="entry name" value="PRK09485.1"/>
    <property type="match status" value="1"/>
</dbReference>
<evidence type="ECO:0000256" key="6">
    <source>
        <dbReference type="PROSITE-ProRule" id="PRU00333"/>
    </source>
</evidence>
<evidence type="ECO:0000256" key="5">
    <source>
        <dbReference type="PIRSR" id="PIRSR037505-2"/>
    </source>
</evidence>
<dbReference type="AlphaFoldDB" id="A0A2V1EEL1"/>
<dbReference type="InterPro" id="IPR036589">
    <property type="entry name" value="HCY_dom_sf"/>
</dbReference>
<dbReference type="Pfam" id="PF02574">
    <property type="entry name" value="S-methyl_trans"/>
    <property type="match status" value="1"/>
</dbReference>
<evidence type="ECO:0000259" key="7">
    <source>
        <dbReference type="PROSITE" id="PS50970"/>
    </source>
</evidence>
<dbReference type="GO" id="GO:0033528">
    <property type="term" value="P:S-methylmethionine cycle"/>
    <property type="evidence" value="ECO:0007669"/>
    <property type="project" value="TreeGrafter"/>
</dbReference>
<proteinExistence type="predicted"/>
<sequence length="342" mass="36559">MTTPSNPSKTKNKLSTILAENEKPIVLDGALATYLETLGADISSALWSAHLLTTSPSLIKRTHLDYFHAGATIAITSSYQASVPGLTKHLSITPAEARALICKSVDLAREARDEYVSILTSKSNSGKEDGGKKASEDLLIAGSVGPYGAYLADGSEYTGSYSGALSMDEFKDFHRERIDALMKAGVDVLAIETIPSFTEAQALVSLLEDEFPEAEAWFSFTLAGEDETGTRIADGTRVSDVLALLESYRGVVAVGVNCVGEDVAARALVEMGRYTKKPLVVYPNSGEVWDAEGRKWDGERTGGKGVAERTRALRKAGARIVGGCCRCTPEDIKVVAETLRGE</sequence>